<dbReference type="EMBL" id="BOMS01000057">
    <property type="protein sequence ID" value="GIE68100.1"/>
    <property type="molecule type" value="Genomic_DNA"/>
</dbReference>
<name>A0ABQ4BBY7_9ACTN</name>
<evidence type="ECO:0000256" key="6">
    <source>
        <dbReference type="SAM" id="MobiDB-lite"/>
    </source>
</evidence>
<feature type="compositionally biased region" description="Basic and acidic residues" evidence="6">
    <location>
        <begin position="313"/>
        <end position="333"/>
    </location>
</feature>
<feature type="region of interest" description="Disordered" evidence="6">
    <location>
        <begin position="277"/>
        <end position="333"/>
    </location>
</feature>
<evidence type="ECO:0000256" key="7">
    <source>
        <dbReference type="SAM" id="Phobius"/>
    </source>
</evidence>
<evidence type="ECO:0000256" key="5">
    <source>
        <dbReference type="ARBA" id="ARBA00023136"/>
    </source>
</evidence>
<dbReference type="Pfam" id="PF03631">
    <property type="entry name" value="Virul_fac_BrkB"/>
    <property type="match status" value="1"/>
</dbReference>
<proteinExistence type="predicted"/>
<feature type="transmembrane region" description="Helical" evidence="7">
    <location>
        <begin position="139"/>
        <end position="163"/>
    </location>
</feature>
<protein>
    <submittedName>
        <fullName evidence="8">Trehalose-binding protein</fullName>
    </submittedName>
</protein>
<dbReference type="PANTHER" id="PTHR30213">
    <property type="entry name" value="INNER MEMBRANE PROTEIN YHJD"/>
    <property type="match status" value="1"/>
</dbReference>
<dbReference type="PANTHER" id="PTHR30213:SF1">
    <property type="entry name" value="INNER MEMBRANE PROTEIN YHJD"/>
    <property type="match status" value="1"/>
</dbReference>
<accession>A0ABQ4BBY7</accession>
<organism evidence="8 9">
    <name type="scientific">Actinoplanes palleronii</name>
    <dbReference type="NCBI Taxonomy" id="113570"/>
    <lineage>
        <taxon>Bacteria</taxon>
        <taxon>Bacillati</taxon>
        <taxon>Actinomycetota</taxon>
        <taxon>Actinomycetes</taxon>
        <taxon>Micromonosporales</taxon>
        <taxon>Micromonosporaceae</taxon>
        <taxon>Actinoplanes</taxon>
    </lineage>
</organism>
<feature type="transmembrane region" description="Helical" evidence="7">
    <location>
        <begin position="42"/>
        <end position="63"/>
    </location>
</feature>
<keyword evidence="5 7" id="KW-0472">Membrane</keyword>
<keyword evidence="2" id="KW-1003">Cell membrane</keyword>
<feature type="transmembrane region" description="Helical" evidence="7">
    <location>
        <begin position="216"/>
        <end position="236"/>
    </location>
</feature>
<keyword evidence="4 7" id="KW-1133">Transmembrane helix</keyword>
<sequence>MRQGATAWGRARSRHSWLDHLARAVVRYDEADGGRLAAAVTYYAFFATFACALLGFAAFGFILDRPAVQQLLQSYLTENLPGLDLERVRVARGTIGVIAFLGLPITGWFWIDAMRSSIRKVWQLPEYPGALIHRLLIDLLVLIGLGLLAVASLGTAFLTVWVAGQLIEPTAANAAQSRWLLDAVAFVVSIGVNALLATAVLTGLPRLRMPLRRVAVPALIVAGGLELLKTVGHVFVQHVEANPTYQVVAGTVGLLFSLNIINQVVLFATALAATSTTGEVRDLSGRPDAADPDPEPAPESAHSPGHSPGHSSGPDDDRAEQSEDPDDVGHRFG</sequence>
<evidence type="ECO:0000313" key="8">
    <source>
        <dbReference type="EMBL" id="GIE68100.1"/>
    </source>
</evidence>
<keyword evidence="3 7" id="KW-0812">Transmembrane</keyword>
<evidence type="ECO:0000313" key="9">
    <source>
        <dbReference type="Proteomes" id="UP000624709"/>
    </source>
</evidence>
<evidence type="ECO:0000256" key="1">
    <source>
        <dbReference type="ARBA" id="ARBA00004651"/>
    </source>
</evidence>
<dbReference type="InterPro" id="IPR017039">
    <property type="entry name" value="Virul_fac_BrkB"/>
</dbReference>
<feature type="transmembrane region" description="Helical" evidence="7">
    <location>
        <begin position="90"/>
        <end position="111"/>
    </location>
</feature>
<feature type="compositionally biased region" description="Low complexity" evidence="6">
    <location>
        <begin position="298"/>
        <end position="312"/>
    </location>
</feature>
<feature type="transmembrane region" description="Helical" evidence="7">
    <location>
        <begin position="248"/>
        <end position="273"/>
    </location>
</feature>
<reference evidence="8 9" key="1">
    <citation type="submission" date="2021-01" db="EMBL/GenBank/DDBJ databases">
        <title>Whole genome shotgun sequence of Actinoplanes palleronii NBRC 14916.</title>
        <authorList>
            <person name="Komaki H."/>
            <person name="Tamura T."/>
        </authorList>
    </citation>
    <scope>NUCLEOTIDE SEQUENCE [LARGE SCALE GENOMIC DNA]</scope>
    <source>
        <strain evidence="8 9">NBRC 14916</strain>
    </source>
</reference>
<comment type="subcellular location">
    <subcellularLocation>
        <location evidence="1">Cell membrane</location>
        <topology evidence="1">Multi-pass membrane protein</topology>
    </subcellularLocation>
</comment>
<feature type="transmembrane region" description="Helical" evidence="7">
    <location>
        <begin position="183"/>
        <end position="204"/>
    </location>
</feature>
<comment type="caution">
    <text evidence="8">The sequence shown here is derived from an EMBL/GenBank/DDBJ whole genome shotgun (WGS) entry which is preliminary data.</text>
</comment>
<gene>
    <name evidence="8" type="ORF">Apa02nite_042080</name>
</gene>
<keyword evidence="9" id="KW-1185">Reference proteome</keyword>
<feature type="compositionally biased region" description="Basic and acidic residues" evidence="6">
    <location>
        <begin position="279"/>
        <end position="289"/>
    </location>
</feature>
<dbReference type="Proteomes" id="UP000624709">
    <property type="component" value="Unassembled WGS sequence"/>
</dbReference>
<evidence type="ECO:0000256" key="4">
    <source>
        <dbReference type="ARBA" id="ARBA00022989"/>
    </source>
</evidence>
<evidence type="ECO:0000256" key="3">
    <source>
        <dbReference type="ARBA" id="ARBA00022692"/>
    </source>
</evidence>
<evidence type="ECO:0000256" key="2">
    <source>
        <dbReference type="ARBA" id="ARBA00022475"/>
    </source>
</evidence>